<evidence type="ECO:0000256" key="1">
    <source>
        <dbReference type="SAM" id="Phobius"/>
    </source>
</evidence>
<name>A0A9J6B2M7_SOLCO</name>
<proteinExistence type="predicted"/>
<evidence type="ECO:0000313" key="3">
    <source>
        <dbReference type="Proteomes" id="UP000824120"/>
    </source>
</evidence>
<evidence type="ECO:0000313" key="2">
    <source>
        <dbReference type="EMBL" id="KAG5630904.1"/>
    </source>
</evidence>
<organism evidence="2 3">
    <name type="scientific">Solanum commersonii</name>
    <name type="common">Commerson's wild potato</name>
    <name type="synonym">Commerson's nightshade</name>
    <dbReference type="NCBI Taxonomy" id="4109"/>
    <lineage>
        <taxon>Eukaryota</taxon>
        <taxon>Viridiplantae</taxon>
        <taxon>Streptophyta</taxon>
        <taxon>Embryophyta</taxon>
        <taxon>Tracheophyta</taxon>
        <taxon>Spermatophyta</taxon>
        <taxon>Magnoliopsida</taxon>
        <taxon>eudicotyledons</taxon>
        <taxon>Gunneridae</taxon>
        <taxon>Pentapetalae</taxon>
        <taxon>asterids</taxon>
        <taxon>lamiids</taxon>
        <taxon>Solanales</taxon>
        <taxon>Solanaceae</taxon>
        <taxon>Solanoideae</taxon>
        <taxon>Solaneae</taxon>
        <taxon>Solanum</taxon>
    </lineage>
</organism>
<keyword evidence="3" id="KW-1185">Reference proteome</keyword>
<keyword evidence="1" id="KW-0812">Transmembrane</keyword>
<comment type="caution">
    <text evidence="2">The sequence shown here is derived from an EMBL/GenBank/DDBJ whole genome shotgun (WGS) entry which is preliminary data.</text>
</comment>
<protein>
    <submittedName>
        <fullName evidence="2">Uncharacterized protein</fullName>
    </submittedName>
</protein>
<sequence length="199" mass="22663">MQCSHKKKNIIHAFTNRFARIFQSTFVLAHSRSKSGSLGAVIRDHRYTRQSAFWLISSPSCFSLQRLCASIHWHIRTKGHFQANRRLTNWLGDLQAFISSFFLAFLFLLAKYLEFKAKHGHYLAKRNKLAEKKEEMKACRSPNPVGESLISLEIAFFSSVLSPEGKGQCFCLARERCRKTKTTKLIAGGIGSNGFSSRE</sequence>
<gene>
    <name evidence="2" type="ORF">H5410_002621</name>
</gene>
<keyword evidence="1" id="KW-1133">Transmembrane helix</keyword>
<dbReference type="EMBL" id="JACXVP010000001">
    <property type="protein sequence ID" value="KAG5630904.1"/>
    <property type="molecule type" value="Genomic_DNA"/>
</dbReference>
<accession>A0A9J6B2M7</accession>
<feature type="transmembrane region" description="Helical" evidence="1">
    <location>
        <begin position="94"/>
        <end position="113"/>
    </location>
</feature>
<keyword evidence="1" id="KW-0472">Membrane</keyword>
<dbReference type="AlphaFoldDB" id="A0A9J6B2M7"/>
<dbReference type="Proteomes" id="UP000824120">
    <property type="component" value="Chromosome 1"/>
</dbReference>
<reference evidence="2 3" key="1">
    <citation type="submission" date="2020-09" db="EMBL/GenBank/DDBJ databases">
        <title>De no assembly of potato wild relative species, Solanum commersonii.</title>
        <authorList>
            <person name="Cho K."/>
        </authorList>
    </citation>
    <scope>NUCLEOTIDE SEQUENCE [LARGE SCALE GENOMIC DNA]</scope>
    <source>
        <strain evidence="2">LZ3.2</strain>
        <tissue evidence="2">Leaf</tissue>
    </source>
</reference>